<sequence length="190" mass="20792">MTAAERPDTMPPAPMEQPSTQRTDRADASTGVAVGAPLAALGQVPWSDIRDSTGSAAAIPKLLHRMARGDAATARVALDELRKRVCQYGFVVEQATADTVPFLWELARLPHVTCRPQIIQLLKSIADARQWESVAAVYPKLLNHHENPAVWEWRARQAVRARRGDLDTLLTEPDGEIARATTELADALAE</sequence>
<keyword evidence="3" id="KW-1185">Reference proteome</keyword>
<protein>
    <recommendedName>
        <fullName evidence="4">AbaA</fullName>
    </recommendedName>
</protein>
<dbReference type="EMBL" id="BAABKC010000101">
    <property type="protein sequence ID" value="GAA5072962.1"/>
    <property type="molecule type" value="Genomic_DNA"/>
</dbReference>
<feature type="region of interest" description="Disordered" evidence="1">
    <location>
        <begin position="1"/>
        <end position="28"/>
    </location>
</feature>
<gene>
    <name evidence="2" type="ORF">GCM10023336_60040</name>
</gene>
<evidence type="ECO:0000313" key="2">
    <source>
        <dbReference type="EMBL" id="GAA5072962.1"/>
    </source>
</evidence>
<evidence type="ECO:0008006" key="4">
    <source>
        <dbReference type="Google" id="ProtNLM"/>
    </source>
</evidence>
<proteinExistence type="predicted"/>
<name>A0ABP9L8B1_9ACTN</name>
<reference evidence="3" key="1">
    <citation type="journal article" date="2019" name="Int. J. Syst. Evol. Microbiol.">
        <title>The Global Catalogue of Microorganisms (GCM) 10K type strain sequencing project: providing services to taxonomists for standard genome sequencing and annotation.</title>
        <authorList>
            <consortium name="The Broad Institute Genomics Platform"/>
            <consortium name="The Broad Institute Genome Sequencing Center for Infectious Disease"/>
            <person name="Wu L."/>
            <person name="Ma J."/>
        </authorList>
    </citation>
    <scope>NUCLEOTIDE SEQUENCE [LARGE SCALE GENOMIC DNA]</scope>
    <source>
        <strain evidence="3">JCM 18410</strain>
    </source>
</reference>
<dbReference type="Proteomes" id="UP001500124">
    <property type="component" value="Unassembled WGS sequence"/>
</dbReference>
<organism evidence="2 3">
    <name type="scientific">Streptomyces similanensis</name>
    <dbReference type="NCBI Taxonomy" id="1274988"/>
    <lineage>
        <taxon>Bacteria</taxon>
        <taxon>Bacillati</taxon>
        <taxon>Actinomycetota</taxon>
        <taxon>Actinomycetes</taxon>
        <taxon>Kitasatosporales</taxon>
        <taxon>Streptomycetaceae</taxon>
        <taxon>Streptomyces</taxon>
    </lineage>
</organism>
<accession>A0ABP9L8B1</accession>
<evidence type="ECO:0000256" key="1">
    <source>
        <dbReference type="SAM" id="MobiDB-lite"/>
    </source>
</evidence>
<evidence type="ECO:0000313" key="3">
    <source>
        <dbReference type="Proteomes" id="UP001500124"/>
    </source>
</evidence>
<comment type="caution">
    <text evidence="2">The sequence shown here is derived from an EMBL/GenBank/DDBJ whole genome shotgun (WGS) entry which is preliminary data.</text>
</comment>